<name>A0ABT3J1U6_9RHOB</name>
<comment type="caution">
    <text evidence="1">The sequence shown here is derived from an EMBL/GenBank/DDBJ whole genome shotgun (WGS) entry which is preliminary data.</text>
</comment>
<dbReference type="PANTHER" id="PTHR46246:SF1">
    <property type="entry name" value="GUANOSINE-3',5'-BIS(DIPHOSPHATE) 3'-PYROPHOSPHOHYDROLASE MESH1"/>
    <property type="match status" value="1"/>
</dbReference>
<proteinExistence type="predicted"/>
<dbReference type="Proteomes" id="UP001207582">
    <property type="component" value="Unassembled WGS sequence"/>
</dbReference>
<gene>
    <name evidence="1" type="ORF">OM960_08525</name>
</gene>
<reference evidence="1 2" key="1">
    <citation type="submission" date="2022-10" db="EMBL/GenBank/DDBJ databases">
        <title>Defluviimonas sp. CAU 1641 isolated from mud.</title>
        <authorList>
            <person name="Kim W."/>
        </authorList>
    </citation>
    <scope>NUCLEOTIDE SEQUENCE [LARGE SCALE GENOMIC DNA]</scope>
    <source>
        <strain evidence="1 2">CAU 1641</strain>
    </source>
</reference>
<dbReference type="InterPro" id="IPR052194">
    <property type="entry name" value="MESH1"/>
</dbReference>
<accession>A0ABT3J1U6</accession>
<dbReference type="Gene3D" id="1.10.3210.10">
    <property type="entry name" value="Hypothetical protein af1432"/>
    <property type="match status" value="1"/>
</dbReference>
<sequence>MPDLITRAEAFARQAHAGQTRKGASSEPYVINLEEVAGFVRRHGGDEIALAAAWLHDTVEDCDGVTARDIARVFGAAVAAVVAELTDDKALAKAERKRLQIVHAASKSPRAALVKLGDKTSNVRSVAASRPVGWSLDRCCAYVDWAEAVVAALPEAPEAAQVEFLAAVAAARRTFGS</sequence>
<evidence type="ECO:0000313" key="2">
    <source>
        <dbReference type="Proteomes" id="UP001207582"/>
    </source>
</evidence>
<dbReference type="PANTHER" id="PTHR46246">
    <property type="entry name" value="GUANOSINE-3',5'-BIS(DIPHOSPHATE) 3'-PYROPHOSPHOHYDROLASE MESH1"/>
    <property type="match status" value="1"/>
</dbReference>
<dbReference type="Pfam" id="PF13328">
    <property type="entry name" value="HD_4"/>
    <property type="match status" value="1"/>
</dbReference>
<dbReference type="RefSeq" id="WP_264771673.1">
    <property type="nucleotide sequence ID" value="NZ_JAPDOG010000006.1"/>
</dbReference>
<organism evidence="1 2">
    <name type="scientific">Defluviimonas salinarum</name>
    <dbReference type="NCBI Taxonomy" id="2992147"/>
    <lineage>
        <taxon>Bacteria</taxon>
        <taxon>Pseudomonadati</taxon>
        <taxon>Pseudomonadota</taxon>
        <taxon>Alphaproteobacteria</taxon>
        <taxon>Rhodobacterales</taxon>
        <taxon>Paracoccaceae</taxon>
        <taxon>Albidovulum</taxon>
    </lineage>
</organism>
<evidence type="ECO:0000313" key="1">
    <source>
        <dbReference type="EMBL" id="MCW3781635.1"/>
    </source>
</evidence>
<keyword evidence="2" id="KW-1185">Reference proteome</keyword>
<dbReference type="SUPFAM" id="SSF109604">
    <property type="entry name" value="HD-domain/PDEase-like"/>
    <property type="match status" value="1"/>
</dbReference>
<protein>
    <submittedName>
        <fullName evidence="1">HD domain-containing protein</fullName>
    </submittedName>
</protein>
<dbReference type="EMBL" id="JAPDOG010000006">
    <property type="protein sequence ID" value="MCW3781635.1"/>
    <property type="molecule type" value="Genomic_DNA"/>
</dbReference>